<evidence type="ECO:0000256" key="2">
    <source>
        <dbReference type="ARBA" id="ARBA00022475"/>
    </source>
</evidence>
<evidence type="ECO:0000256" key="1">
    <source>
        <dbReference type="ARBA" id="ARBA00004651"/>
    </source>
</evidence>
<accession>A0ABW1EEM7</accession>
<keyword evidence="8" id="KW-1185">Reference proteome</keyword>
<comment type="caution">
    <text evidence="7">The sequence shown here is derived from an EMBL/GenBank/DDBJ whole genome shotgun (WGS) entry which is preliminary data.</text>
</comment>
<dbReference type="Proteomes" id="UP001596091">
    <property type="component" value="Unassembled WGS sequence"/>
</dbReference>
<feature type="transmembrane region" description="Helical" evidence="6">
    <location>
        <begin position="12"/>
        <end position="37"/>
    </location>
</feature>
<feature type="transmembrane region" description="Helical" evidence="6">
    <location>
        <begin position="185"/>
        <end position="213"/>
    </location>
</feature>
<feature type="transmembrane region" description="Helical" evidence="6">
    <location>
        <begin position="259"/>
        <end position="279"/>
    </location>
</feature>
<reference evidence="8" key="1">
    <citation type="journal article" date="2019" name="Int. J. Syst. Evol. Microbiol.">
        <title>The Global Catalogue of Microorganisms (GCM) 10K type strain sequencing project: providing services to taxonomists for standard genome sequencing and annotation.</title>
        <authorList>
            <consortium name="The Broad Institute Genomics Platform"/>
            <consortium name="The Broad Institute Genome Sequencing Center for Infectious Disease"/>
            <person name="Wu L."/>
            <person name="Ma J."/>
        </authorList>
    </citation>
    <scope>NUCLEOTIDE SEQUENCE [LARGE SCALE GENOMIC DNA]</scope>
    <source>
        <strain evidence="8">JCM 4087</strain>
    </source>
</reference>
<keyword evidence="2" id="KW-1003">Cell membrane</keyword>
<dbReference type="EMBL" id="JBHSPH010000002">
    <property type="protein sequence ID" value="MFC5862548.1"/>
    <property type="molecule type" value="Genomic_DNA"/>
</dbReference>
<evidence type="ECO:0008006" key="9">
    <source>
        <dbReference type="Google" id="ProtNLM"/>
    </source>
</evidence>
<feature type="transmembrane region" description="Helical" evidence="6">
    <location>
        <begin position="325"/>
        <end position="346"/>
    </location>
</feature>
<feature type="transmembrane region" description="Helical" evidence="6">
    <location>
        <begin position="119"/>
        <end position="139"/>
    </location>
</feature>
<evidence type="ECO:0000313" key="7">
    <source>
        <dbReference type="EMBL" id="MFC5862548.1"/>
    </source>
</evidence>
<evidence type="ECO:0000256" key="6">
    <source>
        <dbReference type="SAM" id="Phobius"/>
    </source>
</evidence>
<evidence type="ECO:0000256" key="3">
    <source>
        <dbReference type="ARBA" id="ARBA00022692"/>
    </source>
</evidence>
<evidence type="ECO:0000313" key="8">
    <source>
        <dbReference type="Proteomes" id="UP001596091"/>
    </source>
</evidence>
<dbReference type="PANTHER" id="PTHR30250:SF11">
    <property type="entry name" value="O-ANTIGEN TRANSPORTER-RELATED"/>
    <property type="match status" value="1"/>
</dbReference>
<evidence type="ECO:0000256" key="5">
    <source>
        <dbReference type="ARBA" id="ARBA00023136"/>
    </source>
</evidence>
<keyword evidence="4 6" id="KW-1133">Transmembrane helix</keyword>
<keyword evidence="5 6" id="KW-0472">Membrane</keyword>
<dbReference type="PANTHER" id="PTHR30250">
    <property type="entry name" value="PST FAMILY PREDICTED COLANIC ACID TRANSPORTER"/>
    <property type="match status" value="1"/>
</dbReference>
<keyword evidence="3 6" id="KW-0812">Transmembrane</keyword>
<feature type="transmembrane region" description="Helical" evidence="6">
    <location>
        <begin position="299"/>
        <end position="318"/>
    </location>
</feature>
<gene>
    <name evidence="7" type="ORF">ACFPT7_09625</name>
</gene>
<dbReference type="InterPro" id="IPR050833">
    <property type="entry name" value="Poly_Biosynth_Transport"/>
</dbReference>
<sequence>MLPKPEYAKFTVVFGFLGTLTILSDISLSSSLIPLIGDRIDDLQWIADHVASLRQLSHRLYFLVAPVAIIGFPLIVRHQPWDWQIVASMIAILLVSAWFSRLSGAYGAVLIVRRDRERWLWAQKASSLGTLALLLLFWALHWLNAFAAILINVSGIILISQIYYFRARHLLGVRGNPSKEKRRAIIHLAVPSIPGAIFYAVQGQISVLLITIFGRIDGVANIGALGRLAQIYTVFTQMNPLLLEPYFAKISKAQLKSSYVVMLAATLGLCGSITGAAALFPRLFLLILGPKYAGLNLELLLVIAAASIGFLAGVLYVVHCSRRFVYWWSGLLTIVLTVILQIIYIWRVDLGTMKAVLTLGLLSSIIGLFVNVLTGIYGFVRGPRELAIMQENVEA</sequence>
<feature type="transmembrane region" description="Helical" evidence="6">
    <location>
        <begin position="58"/>
        <end position="75"/>
    </location>
</feature>
<comment type="subcellular location">
    <subcellularLocation>
        <location evidence="1">Cell membrane</location>
        <topology evidence="1">Multi-pass membrane protein</topology>
    </subcellularLocation>
</comment>
<organism evidence="7 8">
    <name type="scientific">Acidicapsa dinghuensis</name>
    <dbReference type="NCBI Taxonomy" id="2218256"/>
    <lineage>
        <taxon>Bacteria</taxon>
        <taxon>Pseudomonadati</taxon>
        <taxon>Acidobacteriota</taxon>
        <taxon>Terriglobia</taxon>
        <taxon>Terriglobales</taxon>
        <taxon>Acidobacteriaceae</taxon>
        <taxon>Acidicapsa</taxon>
    </lineage>
</organism>
<dbReference type="RefSeq" id="WP_263336006.1">
    <property type="nucleotide sequence ID" value="NZ_JAGSYH010000003.1"/>
</dbReference>
<protein>
    <recommendedName>
        <fullName evidence="9">Lipopolysaccharide biosynthesis protein</fullName>
    </recommendedName>
</protein>
<proteinExistence type="predicted"/>
<feature type="transmembrane region" description="Helical" evidence="6">
    <location>
        <begin position="358"/>
        <end position="380"/>
    </location>
</feature>
<evidence type="ECO:0000256" key="4">
    <source>
        <dbReference type="ARBA" id="ARBA00022989"/>
    </source>
</evidence>
<feature type="transmembrane region" description="Helical" evidence="6">
    <location>
        <begin position="145"/>
        <end position="165"/>
    </location>
</feature>
<name>A0ABW1EEM7_9BACT</name>